<feature type="transmembrane region" description="Helical" evidence="6">
    <location>
        <begin position="188"/>
        <end position="206"/>
    </location>
</feature>
<dbReference type="Pfam" id="PF00892">
    <property type="entry name" value="EamA"/>
    <property type="match status" value="2"/>
</dbReference>
<proteinExistence type="predicted"/>
<keyword evidence="2" id="KW-1003">Cell membrane</keyword>
<dbReference type="AlphaFoldDB" id="A0A382GTR0"/>
<comment type="subcellular location">
    <subcellularLocation>
        <location evidence="1">Cell membrane</location>
        <topology evidence="1">Multi-pass membrane protein</topology>
    </subcellularLocation>
</comment>
<organism evidence="8">
    <name type="scientific">marine metagenome</name>
    <dbReference type="NCBI Taxonomy" id="408172"/>
    <lineage>
        <taxon>unclassified sequences</taxon>
        <taxon>metagenomes</taxon>
        <taxon>ecological metagenomes</taxon>
    </lineage>
</organism>
<evidence type="ECO:0000256" key="4">
    <source>
        <dbReference type="ARBA" id="ARBA00022989"/>
    </source>
</evidence>
<accession>A0A382GTR0</accession>
<feature type="transmembrane region" description="Helical" evidence="6">
    <location>
        <begin position="250"/>
        <end position="266"/>
    </location>
</feature>
<dbReference type="InterPro" id="IPR000620">
    <property type="entry name" value="EamA_dom"/>
</dbReference>
<dbReference type="InterPro" id="IPR050638">
    <property type="entry name" value="AA-Vitamin_Transporters"/>
</dbReference>
<evidence type="ECO:0000313" key="8">
    <source>
        <dbReference type="EMBL" id="SVB77933.1"/>
    </source>
</evidence>
<feature type="transmembrane region" description="Helical" evidence="6">
    <location>
        <begin position="101"/>
        <end position="121"/>
    </location>
</feature>
<feature type="domain" description="EamA" evidence="7">
    <location>
        <begin position="158"/>
        <end position="286"/>
    </location>
</feature>
<name>A0A382GTR0_9ZZZZ</name>
<keyword evidence="5 6" id="KW-0472">Membrane</keyword>
<dbReference type="GO" id="GO:0005886">
    <property type="term" value="C:plasma membrane"/>
    <property type="evidence" value="ECO:0007669"/>
    <property type="project" value="UniProtKB-SubCell"/>
</dbReference>
<evidence type="ECO:0000256" key="6">
    <source>
        <dbReference type="SAM" id="Phobius"/>
    </source>
</evidence>
<feature type="domain" description="EamA" evidence="7">
    <location>
        <begin position="8"/>
        <end position="144"/>
    </location>
</feature>
<evidence type="ECO:0000256" key="5">
    <source>
        <dbReference type="ARBA" id="ARBA00023136"/>
    </source>
</evidence>
<sequence length="301" mass="33124">MTLSHQHRAYLFAVLTVLMWSTVATAFKYTLAYASVLQMLTIACCSASLMLLLVVVMSGRITLVLPSLQQHWKLSLIAGLMNPCFYYLVLFEAYDRLPAQLAQPINMTWAIVLAVMAAVVLKQRIRRHDYLAAGICYLGVLLIISQGGRQGFSHVDWTGIGLALLSTLIWAGYWVLNIRDERDPVIGMFLNFLIATPLVLALWAFISVGPVPLPGILGGIYIGIFEMSLAFLCWSIALKSTDNATTVTNLVFLAPFLSLQLIQLVLGETIVWTTYGGLIVIVAGLVYQQRTAAGLQTRQGP</sequence>
<dbReference type="EMBL" id="UINC01057116">
    <property type="protein sequence ID" value="SVB77933.1"/>
    <property type="molecule type" value="Genomic_DNA"/>
</dbReference>
<dbReference type="InterPro" id="IPR037185">
    <property type="entry name" value="EmrE-like"/>
</dbReference>
<evidence type="ECO:0000259" key="7">
    <source>
        <dbReference type="Pfam" id="PF00892"/>
    </source>
</evidence>
<keyword evidence="4 6" id="KW-1133">Transmembrane helix</keyword>
<feature type="transmembrane region" description="Helical" evidence="6">
    <location>
        <begin position="272"/>
        <end position="288"/>
    </location>
</feature>
<keyword evidence="3 6" id="KW-0812">Transmembrane</keyword>
<protein>
    <recommendedName>
        <fullName evidence="7">EamA domain-containing protein</fullName>
    </recommendedName>
</protein>
<reference evidence="8" key="1">
    <citation type="submission" date="2018-05" db="EMBL/GenBank/DDBJ databases">
        <authorList>
            <person name="Lanie J.A."/>
            <person name="Ng W.-L."/>
            <person name="Kazmierczak K.M."/>
            <person name="Andrzejewski T.M."/>
            <person name="Davidsen T.M."/>
            <person name="Wayne K.J."/>
            <person name="Tettelin H."/>
            <person name="Glass J.I."/>
            <person name="Rusch D."/>
            <person name="Podicherti R."/>
            <person name="Tsui H.-C.T."/>
            <person name="Winkler M.E."/>
        </authorList>
    </citation>
    <scope>NUCLEOTIDE SEQUENCE</scope>
</reference>
<dbReference type="PANTHER" id="PTHR32322:SF18">
    <property type="entry name" value="S-ADENOSYLMETHIONINE_S-ADENOSYLHOMOCYSTEINE TRANSPORTER"/>
    <property type="match status" value="1"/>
</dbReference>
<dbReference type="PANTHER" id="PTHR32322">
    <property type="entry name" value="INNER MEMBRANE TRANSPORTER"/>
    <property type="match status" value="1"/>
</dbReference>
<feature type="transmembrane region" description="Helical" evidence="6">
    <location>
        <begin position="157"/>
        <end position="176"/>
    </location>
</feature>
<gene>
    <name evidence="8" type="ORF">METZ01_LOCUS230787</name>
</gene>
<evidence type="ECO:0000256" key="2">
    <source>
        <dbReference type="ARBA" id="ARBA00022475"/>
    </source>
</evidence>
<feature type="transmembrane region" description="Helical" evidence="6">
    <location>
        <begin position="218"/>
        <end position="238"/>
    </location>
</feature>
<evidence type="ECO:0000256" key="3">
    <source>
        <dbReference type="ARBA" id="ARBA00022692"/>
    </source>
</evidence>
<feature type="transmembrane region" description="Helical" evidence="6">
    <location>
        <begin position="128"/>
        <end position="145"/>
    </location>
</feature>
<evidence type="ECO:0000256" key="1">
    <source>
        <dbReference type="ARBA" id="ARBA00004651"/>
    </source>
</evidence>
<feature type="transmembrane region" description="Helical" evidence="6">
    <location>
        <begin position="36"/>
        <end position="59"/>
    </location>
</feature>
<dbReference type="SUPFAM" id="SSF103481">
    <property type="entry name" value="Multidrug resistance efflux transporter EmrE"/>
    <property type="match status" value="2"/>
</dbReference>
<feature type="transmembrane region" description="Helical" evidence="6">
    <location>
        <begin position="71"/>
        <end position="89"/>
    </location>
</feature>